<accession>A0A6J6UMJ0</accession>
<dbReference type="Pfam" id="PF01903">
    <property type="entry name" value="CbiX"/>
    <property type="match status" value="1"/>
</dbReference>
<evidence type="ECO:0000256" key="2">
    <source>
        <dbReference type="ARBA" id="ARBA00023239"/>
    </source>
</evidence>
<dbReference type="EMBL" id="CAEZYQ010000024">
    <property type="protein sequence ID" value="CAB4761022.1"/>
    <property type="molecule type" value="Genomic_DNA"/>
</dbReference>
<evidence type="ECO:0000313" key="3">
    <source>
        <dbReference type="EMBL" id="CAB4761022.1"/>
    </source>
</evidence>
<dbReference type="CDD" id="cd03416">
    <property type="entry name" value="CbiX_SirB_N"/>
    <property type="match status" value="1"/>
</dbReference>
<keyword evidence="2" id="KW-0456">Lyase</keyword>
<dbReference type="PANTHER" id="PTHR33542:SF5">
    <property type="entry name" value="FERROCHELATASE CHE1"/>
    <property type="match status" value="1"/>
</dbReference>
<organism evidence="3">
    <name type="scientific">freshwater metagenome</name>
    <dbReference type="NCBI Taxonomy" id="449393"/>
    <lineage>
        <taxon>unclassified sequences</taxon>
        <taxon>metagenomes</taxon>
        <taxon>ecological metagenomes</taxon>
    </lineage>
</organism>
<dbReference type="SUPFAM" id="SSF53800">
    <property type="entry name" value="Chelatase"/>
    <property type="match status" value="1"/>
</dbReference>
<sequence length="242" mass="25020">MRVVSLARHPGQPAGTAAALVTVAHGTRRAGGNEIARQITRGAGIALGVESTAAYVELSEPLLEDVVRGLDRPAAVVPLLLSTGYHVRTDLPAACAGAPAHAPVVLGRPLGPDPLLAAAQVARLEAAGIEPGTPLVLVATGSTDPKAWRDLRAASHLLADQWGSRVRTATLTGLGPRPEAVLRPGDAVSPYLLSPGLFSRRLFELCDELGHPYADVIGPHPLVIDLVADRYRSLVAGVAATA</sequence>
<dbReference type="AlphaFoldDB" id="A0A6J6UMJ0"/>
<proteinExistence type="predicted"/>
<evidence type="ECO:0000256" key="1">
    <source>
        <dbReference type="ARBA" id="ARBA00022723"/>
    </source>
</evidence>
<dbReference type="GO" id="GO:0016829">
    <property type="term" value="F:lyase activity"/>
    <property type="evidence" value="ECO:0007669"/>
    <property type="project" value="UniProtKB-KW"/>
</dbReference>
<gene>
    <name evidence="3" type="ORF">UFOPK2761_02624</name>
</gene>
<dbReference type="InterPro" id="IPR050963">
    <property type="entry name" value="Sirohydro_Cobaltochel/CbiX"/>
</dbReference>
<protein>
    <submittedName>
        <fullName evidence="3">Unannotated protein</fullName>
    </submittedName>
</protein>
<name>A0A6J6UMJ0_9ZZZZ</name>
<dbReference type="GO" id="GO:0046872">
    <property type="term" value="F:metal ion binding"/>
    <property type="evidence" value="ECO:0007669"/>
    <property type="project" value="UniProtKB-KW"/>
</dbReference>
<reference evidence="3" key="1">
    <citation type="submission" date="2020-05" db="EMBL/GenBank/DDBJ databases">
        <authorList>
            <person name="Chiriac C."/>
            <person name="Salcher M."/>
            <person name="Ghai R."/>
            <person name="Kavagutti S V."/>
        </authorList>
    </citation>
    <scope>NUCLEOTIDE SEQUENCE</scope>
</reference>
<keyword evidence="1" id="KW-0479">Metal-binding</keyword>
<dbReference type="PANTHER" id="PTHR33542">
    <property type="entry name" value="SIROHYDROCHLORIN FERROCHELATASE, CHLOROPLASTIC"/>
    <property type="match status" value="1"/>
</dbReference>
<dbReference type="Gene3D" id="3.40.50.1400">
    <property type="match status" value="2"/>
</dbReference>
<dbReference type="InterPro" id="IPR002762">
    <property type="entry name" value="CbiX-like"/>
</dbReference>